<dbReference type="Gene3D" id="3.90.550.10">
    <property type="entry name" value="Spore Coat Polysaccharide Biosynthesis Protein SpsA, Chain A"/>
    <property type="match status" value="1"/>
</dbReference>
<reference evidence="3" key="1">
    <citation type="submission" date="2023-11" db="EMBL/GenBank/DDBJ databases">
        <title>Identification and selenium tolerance of Delftia acidovorans R3-25.</title>
        <authorList>
            <person name="Zhang S."/>
            <person name="Liu Y."/>
            <person name="Guo Y."/>
        </authorList>
    </citation>
    <scope>NUCLEOTIDE SEQUENCE</scope>
    <source>
        <strain evidence="3">R3-25</strain>
    </source>
</reference>
<dbReference type="Gene3D" id="1.25.40.10">
    <property type="entry name" value="Tetratricopeptide repeat domain"/>
    <property type="match status" value="1"/>
</dbReference>
<comment type="similarity">
    <text evidence="1">Belongs to the glycosyltransferase 2 family. WaaE/KdtX subfamily.</text>
</comment>
<dbReference type="InterPro" id="IPR029044">
    <property type="entry name" value="Nucleotide-diphossugar_trans"/>
</dbReference>
<dbReference type="InterPro" id="IPR001173">
    <property type="entry name" value="Glyco_trans_2-like"/>
</dbReference>
<dbReference type="SUPFAM" id="SSF53448">
    <property type="entry name" value="Nucleotide-diphospho-sugar transferases"/>
    <property type="match status" value="1"/>
</dbReference>
<evidence type="ECO:0000259" key="2">
    <source>
        <dbReference type="Pfam" id="PF00535"/>
    </source>
</evidence>
<feature type="domain" description="Glycosyltransferase 2-like" evidence="2">
    <location>
        <begin position="20"/>
        <end position="104"/>
    </location>
</feature>
<dbReference type="RefSeq" id="WP_319072373.1">
    <property type="nucleotide sequence ID" value="NZ_JAWWMZ010000002.1"/>
</dbReference>
<proteinExistence type="inferred from homology"/>
<dbReference type="SUPFAM" id="SSF48452">
    <property type="entry name" value="TPR-like"/>
    <property type="match status" value="1"/>
</dbReference>
<evidence type="ECO:0000313" key="4">
    <source>
        <dbReference type="Proteomes" id="UP001287445"/>
    </source>
</evidence>
<dbReference type="Proteomes" id="UP001287445">
    <property type="component" value="Unassembled WGS sequence"/>
</dbReference>
<dbReference type="InterPro" id="IPR011990">
    <property type="entry name" value="TPR-like_helical_dom_sf"/>
</dbReference>
<comment type="caution">
    <text evidence="3">The sequence shown here is derived from an EMBL/GenBank/DDBJ whole genome shotgun (WGS) entry which is preliminary data.</text>
</comment>
<keyword evidence="3" id="KW-0328">Glycosyltransferase</keyword>
<dbReference type="AlphaFoldDB" id="A0AAJ2QX68"/>
<organism evidence="3 4">
    <name type="scientific">Delftia acidovorans</name>
    <name type="common">Pseudomonas acidovorans</name>
    <name type="synonym">Comamonas acidovorans</name>
    <dbReference type="NCBI Taxonomy" id="80866"/>
    <lineage>
        <taxon>Bacteria</taxon>
        <taxon>Pseudomonadati</taxon>
        <taxon>Pseudomonadota</taxon>
        <taxon>Betaproteobacteria</taxon>
        <taxon>Burkholderiales</taxon>
        <taxon>Comamonadaceae</taxon>
        <taxon>Delftia</taxon>
    </lineage>
</organism>
<dbReference type="PANTHER" id="PTHR43630:SF2">
    <property type="entry name" value="GLYCOSYLTRANSFERASE"/>
    <property type="match status" value="1"/>
</dbReference>
<evidence type="ECO:0000313" key="3">
    <source>
        <dbReference type="EMBL" id="MDX4953048.1"/>
    </source>
</evidence>
<dbReference type="GO" id="GO:0016757">
    <property type="term" value="F:glycosyltransferase activity"/>
    <property type="evidence" value="ECO:0007669"/>
    <property type="project" value="UniProtKB-KW"/>
</dbReference>
<protein>
    <submittedName>
        <fullName evidence="3">Glycosyltransferase</fullName>
        <ecNumber evidence="3">2.4.-.-</ecNumber>
    </submittedName>
</protein>
<dbReference type="EC" id="2.4.-.-" evidence="3"/>
<sequence>MADSIAPARPGTRPRICLNMIVKNEAPVIARCLASVRPWVDYWVIVDTGSSDGTQALVRQCMEGVPGSLHERPWVDFAHNRNEALELARPHGDYLLFIDADEQLRVPEGFAWPALEADGCMLSCHMAGTEYQRNALIATRVDWRWEGVLHEYLTAPAHQPWQMLAGPFIDVSHDGARARDPQTYLRDIAVLEKAVREQPDNTRNVFYLAQSHRDAGQIESSLHWYRQRAAMGGWAEEQWFALFQIGVLLERSGAEPAAVREAYLTAYAARPQRAEPLCELARYHRERSEFALACLYARQAAALPRPAEDILFIDAQVYAWRALDELAVSAFYTPLRDLGRAALQQLLAERRYPASEQTRIEANRPFYGL</sequence>
<dbReference type="EMBL" id="JAWWMZ010000002">
    <property type="protein sequence ID" value="MDX4953048.1"/>
    <property type="molecule type" value="Genomic_DNA"/>
</dbReference>
<evidence type="ECO:0000256" key="1">
    <source>
        <dbReference type="ARBA" id="ARBA00038494"/>
    </source>
</evidence>
<dbReference type="PANTHER" id="PTHR43630">
    <property type="entry name" value="POLY-BETA-1,6-N-ACETYL-D-GLUCOSAMINE SYNTHASE"/>
    <property type="match status" value="1"/>
</dbReference>
<keyword evidence="3" id="KW-0808">Transferase</keyword>
<accession>A0AAJ2QX68</accession>
<gene>
    <name evidence="3" type="ORF">SGN30_06390</name>
</gene>
<dbReference type="Pfam" id="PF00535">
    <property type="entry name" value="Glycos_transf_2"/>
    <property type="match status" value="1"/>
</dbReference>
<name>A0AAJ2QX68_DELAC</name>